<protein>
    <recommendedName>
        <fullName evidence="10">YicC family protein</fullName>
    </recommendedName>
</protein>
<reference evidence="8" key="1">
    <citation type="journal article" date="2021" name="Arch. Microbiol.">
        <title>Methyloradius palustris gen. nov., sp. nov., a methanol-oxidizing bacterium isolated from snow.</title>
        <authorList>
            <person name="Miyadera T."/>
            <person name="Kojima H."/>
            <person name="Fukui M."/>
        </authorList>
    </citation>
    <scope>NUCLEOTIDE SEQUENCE</scope>
    <source>
        <strain evidence="8">Zm11</strain>
    </source>
</reference>
<keyword evidence="3" id="KW-0255">Endonuclease</keyword>
<dbReference type="GO" id="GO:0016787">
    <property type="term" value="F:hydrolase activity"/>
    <property type="evidence" value="ECO:0007669"/>
    <property type="project" value="UniProtKB-KW"/>
</dbReference>
<dbReference type="PANTHER" id="PTHR30636">
    <property type="entry name" value="UPF0701 PROTEIN YICC"/>
    <property type="match status" value="1"/>
</dbReference>
<evidence type="ECO:0000259" key="7">
    <source>
        <dbReference type="Pfam" id="PF08340"/>
    </source>
</evidence>
<evidence type="ECO:0000256" key="2">
    <source>
        <dbReference type="ARBA" id="ARBA00022722"/>
    </source>
</evidence>
<evidence type="ECO:0000313" key="8">
    <source>
        <dbReference type="EMBL" id="BCM23792.1"/>
    </source>
</evidence>
<evidence type="ECO:0000256" key="1">
    <source>
        <dbReference type="ARBA" id="ARBA00001968"/>
    </source>
</evidence>
<evidence type="ECO:0000256" key="4">
    <source>
        <dbReference type="ARBA" id="ARBA00022801"/>
    </source>
</evidence>
<dbReference type="AlphaFoldDB" id="A0A8D5FXG6"/>
<evidence type="ECO:0008006" key="10">
    <source>
        <dbReference type="Google" id="ProtNLM"/>
    </source>
</evidence>
<keyword evidence="4" id="KW-0378">Hydrolase</keyword>
<keyword evidence="2" id="KW-0540">Nuclease</keyword>
<dbReference type="Pfam" id="PF03755">
    <property type="entry name" value="YicC-like_N"/>
    <property type="match status" value="1"/>
</dbReference>
<evidence type="ECO:0000256" key="5">
    <source>
        <dbReference type="ARBA" id="ARBA00035648"/>
    </source>
</evidence>
<dbReference type="InterPro" id="IPR013527">
    <property type="entry name" value="YicC-like_N"/>
</dbReference>
<dbReference type="RefSeq" id="WP_221764375.1">
    <property type="nucleotide sequence ID" value="NZ_AP024110.1"/>
</dbReference>
<name>A0A8D5FXG6_9PROT</name>
<accession>A0A8D5FXG6</accession>
<comment type="cofactor">
    <cofactor evidence="1">
        <name>a divalent metal cation</name>
        <dbReference type="ChEBI" id="CHEBI:60240"/>
    </cofactor>
</comment>
<dbReference type="KEGG" id="mpau:ZMTM_00510"/>
<proteinExistence type="inferred from homology"/>
<dbReference type="Pfam" id="PF08340">
    <property type="entry name" value="YicC-like_C"/>
    <property type="match status" value="1"/>
</dbReference>
<feature type="domain" description="Endoribonuclease YicC-like N-terminal" evidence="6">
    <location>
        <begin position="2"/>
        <end position="159"/>
    </location>
</feature>
<dbReference type="NCBIfam" id="TIGR00255">
    <property type="entry name" value="YicC/YloC family endoribonuclease"/>
    <property type="match status" value="1"/>
</dbReference>
<evidence type="ECO:0000259" key="6">
    <source>
        <dbReference type="Pfam" id="PF03755"/>
    </source>
</evidence>
<dbReference type="InterPro" id="IPR005229">
    <property type="entry name" value="YicC/YloC-like"/>
</dbReference>
<feature type="domain" description="Endoribonuclease YicC-like C-terminal" evidence="7">
    <location>
        <begin position="180"/>
        <end position="293"/>
    </location>
</feature>
<dbReference type="PANTHER" id="PTHR30636:SF3">
    <property type="entry name" value="UPF0701 PROTEIN YICC"/>
    <property type="match status" value="1"/>
</dbReference>
<organism evidence="8 9">
    <name type="scientific">Methyloradius palustris</name>
    <dbReference type="NCBI Taxonomy" id="2778876"/>
    <lineage>
        <taxon>Bacteria</taxon>
        <taxon>Pseudomonadati</taxon>
        <taxon>Pseudomonadota</taxon>
        <taxon>Betaproteobacteria</taxon>
        <taxon>Nitrosomonadales</taxon>
        <taxon>Methylophilaceae</taxon>
        <taxon>Methyloradius</taxon>
    </lineage>
</organism>
<sequence>MIYSMTGFSALESDTPHGMLLIELRSVNHRYLELQLKLDDSLRSFEGLARELITAKLGRGKVECRMSLIASRNSNKKQEINAEVLQQLADLTKAVHGHFPESQPLSVADILRWPGVLAMDGASADSADSEALADAIRSNLNKVLDDLVVARSREGEKLKTLILERLAEAEILVKQVKPLLPMQTKAYQDRLTSKLQEAVKTVDEDRIRQELVIFAQRVDVDEELTRLTAHLDEVKRILNDDNAAGKRLDFLMQELNREANTLGSKSVSTEVSQVSMALKVLIEQMREQIQNIE</sequence>
<dbReference type="Proteomes" id="UP000826722">
    <property type="component" value="Chromosome"/>
</dbReference>
<dbReference type="EMBL" id="AP024110">
    <property type="protein sequence ID" value="BCM23792.1"/>
    <property type="molecule type" value="Genomic_DNA"/>
</dbReference>
<dbReference type="InterPro" id="IPR013551">
    <property type="entry name" value="YicC-like_C"/>
</dbReference>
<dbReference type="GO" id="GO:0004521">
    <property type="term" value="F:RNA endonuclease activity"/>
    <property type="evidence" value="ECO:0007669"/>
    <property type="project" value="InterPro"/>
</dbReference>
<evidence type="ECO:0000313" key="9">
    <source>
        <dbReference type="Proteomes" id="UP000826722"/>
    </source>
</evidence>
<gene>
    <name evidence="8" type="ORF">ZMTM_00510</name>
</gene>
<evidence type="ECO:0000256" key="3">
    <source>
        <dbReference type="ARBA" id="ARBA00022759"/>
    </source>
</evidence>
<comment type="similarity">
    <text evidence="5">Belongs to the YicC/YloC family.</text>
</comment>
<keyword evidence="9" id="KW-1185">Reference proteome</keyword>